<dbReference type="PROSITE" id="PS51186">
    <property type="entry name" value="GNAT"/>
    <property type="match status" value="1"/>
</dbReference>
<keyword evidence="1" id="KW-0808">Transferase</keyword>
<dbReference type="InterPro" id="IPR000182">
    <property type="entry name" value="GNAT_dom"/>
</dbReference>
<evidence type="ECO:0000313" key="4">
    <source>
        <dbReference type="EMBL" id="PAD22936.1"/>
    </source>
</evidence>
<dbReference type="InterPro" id="IPR050832">
    <property type="entry name" value="Bact_Acetyltransf"/>
</dbReference>
<reference evidence="4 5" key="1">
    <citation type="submission" date="2017-07" db="EMBL/GenBank/DDBJ databases">
        <title>Isolation and whole genome analysis of endospore-forming bacteria from heroin.</title>
        <authorList>
            <person name="Kalinowski J."/>
            <person name="Ahrens B."/>
            <person name="Al-Dilaimi A."/>
            <person name="Winkler A."/>
            <person name="Wibberg D."/>
            <person name="Schleenbecker U."/>
            <person name="Ruckert C."/>
            <person name="Wolfel R."/>
            <person name="Grass G."/>
        </authorList>
    </citation>
    <scope>NUCLEOTIDE SEQUENCE [LARGE SCALE GENOMIC DNA]</scope>
    <source>
        <strain evidence="4 5">7528</strain>
    </source>
</reference>
<comment type="caution">
    <text evidence="4">The sequence shown here is derived from an EMBL/GenBank/DDBJ whole genome shotgun (WGS) entry which is preliminary data.</text>
</comment>
<sequence length="155" mass="17660">MITLAKPADATEIHRVMIAAFEEYRNTAVPSSALDETIDSIRTFLEEGKERALLFWINNIALGTVRFKEEDGALYFFRLSVSPEWRGRGVARHLLSALENHAASQSLDMLYCQVRLSEERNIDLYKKNGFCINDSKTITKSNGIRVETVMMTKKL</sequence>
<evidence type="ECO:0000256" key="2">
    <source>
        <dbReference type="ARBA" id="ARBA00023315"/>
    </source>
</evidence>
<dbReference type="EMBL" id="NPBV01000002">
    <property type="protein sequence ID" value="PAD22936.1"/>
    <property type="molecule type" value="Genomic_DNA"/>
</dbReference>
<dbReference type="RefSeq" id="WP_095229455.1">
    <property type="nucleotide sequence ID" value="NZ_NPBE01000162.1"/>
</dbReference>
<gene>
    <name evidence="4" type="ORF">CHH64_04335</name>
</gene>
<dbReference type="Proteomes" id="UP000216013">
    <property type="component" value="Unassembled WGS sequence"/>
</dbReference>
<feature type="domain" description="N-acetyltransferase" evidence="3">
    <location>
        <begin position="1"/>
        <end position="155"/>
    </location>
</feature>
<dbReference type="InterPro" id="IPR016181">
    <property type="entry name" value="Acyl_CoA_acyltransferase"/>
</dbReference>
<dbReference type="SUPFAM" id="SSF55729">
    <property type="entry name" value="Acyl-CoA N-acyltransferases (Nat)"/>
    <property type="match status" value="1"/>
</dbReference>
<organism evidence="4 5">
    <name type="scientific">Terribacillus saccharophilus</name>
    <dbReference type="NCBI Taxonomy" id="361277"/>
    <lineage>
        <taxon>Bacteria</taxon>
        <taxon>Bacillati</taxon>
        <taxon>Bacillota</taxon>
        <taxon>Bacilli</taxon>
        <taxon>Bacillales</taxon>
        <taxon>Bacillaceae</taxon>
        <taxon>Terribacillus</taxon>
    </lineage>
</organism>
<keyword evidence="2" id="KW-0012">Acyltransferase</keyword>
<dbReference type="PANTHER" id="PTHR43877">
    <property type="entry name" value="AMINOALKYLPHOSPHONATE N-ACETYLTRANSFERASE-RELATED-RELATED"/>
    <property type="match status" value="1"/>
</dbReference>
<dbReference type="GO" id="GO:0016747">
    <property type="term" value="F:acyltransferase activity, transferring groups other than amino-acyl groups"/>
    <property type="evidence" value="ECO:0007669"/>
    <property type="project" value="InterPro"/>
</dbReference>
<evidence type="ECO:0000313" key="5">
    <source>
        <dbReference type="Proteomes" id="UP000216013"/>
    </source>
</evidence>
<accession>A0A268AFN9</accession>
<dbReference type="Gene3D" id="3.40.630.30">
    <property type="match status" value="1"/>
</dbReference>
<name>A0A268AFN9_9BACI</name>
<dbReference type="CDD" id="cd04301">
    <property type="entry name" value="NAT_SF"/>
    <property type="match status" value="1"/>
</dbReference>
<proteinExistence type="predicted"/>
<evidence type="ECO:0000259" key="3">
    <source>
        <dbReference type="PROSITE" id="PS51186"/>
    </source>
</evidence>
<dbReference type="AlphaFoldDB" id="A0A268AFN9"/>
<protein>
    <recommendedName>
        <fullName evidence="3">N-acetyltransferase domain-containing protein</fullName>
    </recommendedName>
</protein>
<dbReference type="Pfam" id="PF00583">
    <property type="entry name" value="Acetyltransf_1"/>
    <property type="match status" value="1"/>
</dbReference>
<evidence type="ECO:0000256" key="1">
    <source>
        <dbReference type="ARBA" id="ARBA00022679"/>
    </source>
</evidence>